<dbReference type="PANTHER" id="PTHR24320">
    <property type="entry name" value="RETINOL DEHYDROGENASE"/>
    <property type="match status" value="1"/>
</dbReference>
<feature type="region of interest" description="Disordered" evidence="3">
    <location>
        <begin position="22"/>
        <end position="48"/>
    </location>
</feature>
<protein>
    <submittedName>
        <fullName evidence="4">Uncharacterized protein</fullName>
    </submittedName>
</protein>
<comment type="caution">
    <text evidence="4">The sequence shown here is derived from an EMBL/GenBank/DDBJ whole genome shotgun (WGS) entry which is preliminary data.</text>
</comment>
<evidence type="ECO:0000313" key="5">
    <source>
        <dbReference type="Proteomes" id="UP001295794"/>
    </source>
</evidence>
<dbReference type="Gene3D" id="3.40.50.720">
    <property type="entry name" value="NAD(P)-binding Rossmann-like Domain"/>
    <property type="match status" value="1"/>
</dbReference>
<proteinExistence type="inferred from homology"/>
<dbReference type="InterPro" id="IPR036291">
    <property type="entry name" value="NAD(P)-bd_dom_sf"/>
</dbReference>
<name>A0AAD2H6R4_9AGAR</name>
<reference evidence="4" key="1">
    <citation type="submission" date="2023-11" db="EMBL/GenBank/DDBJ databases">
        <authorList>
            <person name="De Vega J J."/>
            <person name="De Vega J J."/>
        </authorList>
    </citation>
    <scope>NUCLEOTIDE SEQUENCE</scope>
</reference>
<dbReference type="AlphaFoldDB" id="A0AAD2H6R4"/>
<organism evidence="4 5">
    <name type="scientific">Mycena citricolor</name>
    <dbReference type="NCBI Taxonomy" id="2018698"/>
    <lineage>
        <taxon>Eukaryota</taxon>
        <taxon>Fungi</taxon>
        <taxon>Dikarya</taxon>
        <taxon>Basidiomycota</taxon>
        <taxon>Agaricomycotina</taxon>
        <taxon>Agaricomycetes</taxon>
        <taxon>Agaricomycetidae</taxon>
        <taxon>Agaricales</taxon>
        <taxon>Marasmiineae</taxon>
        <taxon>Mycenaceae</taxon>
        <taxon>Mycena</taxon>
    </lineage>
</organism>
<dbReference type="PANTHER" id="PTHR24320:SF283">
    <property type="entry name" value="RETINOL DEHYDROGENASE 11"/>
    <property type="match status" value="1"/>
</dbReference>
<dbReference type="Pfam" id="PF00106">
    <property type="entry name" value="adh_short"/>
    <property type="match status" value="1"/>
</dbReference>
<keyword evidence="5" id="KW-1185">Reference proteome</keyword>
<evidence type="ECO:0000256" key="2">
    <source>
        <dbReference type="ARBA" id="ARBA00023002"/>
    </source>
</evidence>
<dbReference type="SUPFAM" id="SSF51735">
    <property type="entry name" value="NAD(P)-binding Rossmann-fold domains"/>
    <property type="match status" value="1"/>
</dbReference>
<dbReference type="GO" id="GO:0016491">
    <property type="term" value="F:oxidoreductase activity"/>
    <property type="evidence" value="ECO:0007669"/>
    <property type="project" value="UniProtKB-KW"/>
</dbReference>
<evidence type="ECO:0000256" key="1">
    <source>
        <dbReference type="ARBA" id="ARBA00006484"/>
    </source>
</evidence>
<sequence>MDAELPGGVNVGDCSARFTSRVSEGLTPPGYKTHSKPGSNQPSKDTPIDMSYPTFNFHTTAEDVATAFADYIKGKNVIVTGTSINGIGFEAARVIAKYANLVVITGYNEERLKLAEAAIKKEVPQANIRILILDLSSLAAVRAAAAQVNAYEEPIHVLINNAAAPVAPLKLTVDGLERQMATDHFGPFLFTALITSKILAARMENFTPRVVFVSSIGHSLCQGVDFGTLRKPNADTYGAFNAYFQAKSANVLTAAELSRRSGGKINSYSLHPGTILTNLVGKEESQEHLKELGVLLPDGQQNTKIVEWKTIPEGTATTVAAAFDPRLDATPGAYLDDSQVANDKIEEHSADPANAAKLWDLSEEIVATKFIFE</sequence>
<dbReference type="Proteomes" id="UP001295794">
    <property type="component" value="Unassembled WGS sequence"/>
</dbReference>
<evidence type="ECO:0000256" key="3">
    <source>
        <dbReference type="SAM" id="MobiDB-lite"/>
    </source>
</evidence>
<gene>
    <name evidence="4" type="ORF">MYCIT1_LOCUS14280</name>
</gene>
<dbReference type="EMBL" id="CAVNYO010000158">
    <property type="protein sequence ID" value="CAK5270112.1"/>
    <property type="molecule type" value="Genomic_DNA"/>
</dbReference>
<keyword evidence="2" id="KW-0560">Oxidoreductase</keyword>
<dbReference type="InterPro" id="IPR002347">
    <property type="entry name" value="SDR_fam"/>
</dbReference>
<evidence type="ECO:0000313" key="4">
    <source>
        <dbReference type="EMBL" id="CAK5270112.1"/>
    </source>
</evidence>
<accession>A0AAD2H6R4</accession>
<comment type="similarity">
    <text evidence="1">Belongs to the short-chain dehydrogenases/reductases (SDR) family.</text>
</comment>